<dbReference type="SUPFAM" id="SSF54534">
    <property type="entry name" value="FKBP-like"/>
    <property type="match status" value="1"/>
</dbReference>
<dbReference type="EC" id="5.2.1.8" evidence="6"/>
<dbReference type="InterPro" id="IPR046357">
    <property type="entry name" value="PPIase_dom_sf"/>
</dbReference>
<protein>
    <recommendedName>
        <fullName evidence="6">Peptidyl-prolyl cis-trans isomerase</fullName>
        <ecNumber evidence="6">5.2.1.8</ecNumber>
    </recommendedName>
</protein>
<keyword evidence="4 5" id="KW-0413">Isomerase</keyword>
<comment type="catalytic activity">
    <reaction evidence="1 5 6">
        <text>[protein]-peptidylproline (omega=180) = [protein]-peptidylproline (omega=0)</text>
        <dbReference type="Rhea" id="RHEA:16237"/>
        <dbReference type="Rhea" id="RHEA-COMP:10747"/>
        <dbReference type="Rhea" id="RHEA-COMP:10748"/>
        <dbReference type="ChEBI" id="CHEBI:83833"/>
        <dbReference type="ChEBI" id="CHEBI:83834"/>
        <dbReference type="EC" id="5.2.1.8"/>
    </reaction>
</comment>
<keyword evidence="9" id="KW-1185">Reference proteome</keyword>
<evidence type="ECO:0000256" key="4">
    <source>
        <dbReference type="ARBA" id="ARBA00023235"/>
    </source>
</evidence>
<gene>
    <name evidence="8" type="ORF">CWE11_05365</name>
</gene>
<evidence type="ECO:0000256" key="2">
    <source>
        <dbReference type="ARBA" id="ARBA00006577"/>
    </source>
</evidence>
<evidence type="ECO:0000256" key="5">
    <source>
        <dbReference type="PROSITE-ProRule" id="PRU00277"/>
    </source>
</evidence>
<dbReference type="Pfam" id="PF00254">
    <property type="entry name" value="FKBP_C"/>
    <property type="match status" value="1"/>
</dbReference>
<evidence type="ECO:0000256" key="1">
    <source>
        <dbReference type="ARBA" id="ARBA00000971"/>
    </source>
</evidence>
<dbReference type="GO" id="GO:0003755">
    <property type="term" value="F:peptidyl-prolyl cis-trans isomerase activity"/>
    <property type="evidence" value="ECO:0007669"/>
    <property type="project" value="UniProtKB-UniRule"/>
</dbReference>
<dbReference type="OrthoDB" id="9814548at2"/>
<evidence type="ECO:0000313" key="8">
    <source>
        <dbReference type="EMBL" id="RUO34296.1"/>
    </source>
</evidence>
<proteinExistence type="inferred from homology"/>
<dbReference type="InterPro" id="IPR001179">
    <property type="entry name" value="PPIase_FKBP_dom"/>
</dbReference>
<dbReference type="PANTHER" id="PTHR43811:SF19">
    <property type="entry name" value="39 KDA FK506-BINDING NUCLEAR PROTEIN"/>
    <property type="match status" value="1"/>
</dbReference>
<name>A0A432WKG3_9GAMM</name>
<dbReference type="AlphaFoldDB" id="A0A432WKG3"/>
<evidence type="ECO:0000256" key="6">
    <source>
        <dbReference type="RuleBase" id="RU003915"/>
    </source>
</evidence>
<dbReference type="GO" id="GO:0006457">
    <property type="term" value="P:protein folding"/>
    <property type="evidence" value="ECO:0007669"/>
    <property type="project" value="InterPro"/>
</dbReference>
<accession>A0A432WKG3</accession>
<evidence type="ECO:0000256" key="3">
    <source>
        <dbReference type="ARBA" id="ARBA00023110"/>
    </source>
</evidence>
<comment type="similarity">
    <text evidence="2 6">Belongs to the FKBP-type PPIase family.</text>
</comment>
<comment type="caution">
    <text evidence="8">The sequence shown here is derived from an EMBL/GenBank/DDBJ whole genome shotgun (WGS) entry which is preliminary data.</text>
</comment>
<dbReference type="Gene3D" id="3.10.50.40">
    <property type="match status" value="1"/>
</dbReference>
<evidence type="ECO:0000313" key="9">
    <source>
        <dbReference type="Proteomes" id="UP000288405"/>
    </source>
</evidence>
<dbReference type="InterPro" id="IPR000774">
    <property type="entry name" value="PPIase_FKBP_N"/>
</dbReference>
<keyword evidence="3 5" id="KW-0697">Rotamase</keyword>
<reference evidence="8 9" key="1">
    <citation type="journal article" date="2011" name="Front. Microbiol.">
        <title>Genomic signatures of strain selection and enhancement in Bacillus atrophaeus var. globigii, a historical biowarfare simulant.</title>
        <authorList>
            <person name="Gibbons H.S."/>
            <person name="Broomall S.M."/>
            <person name="McNew L.A."/>
            <person name="Daligault H."/>
            <person name="Chapman C."/>
            <person name="Bruce D."/>
            <person name="Karavis M."/>
            <person name="Krepps M."/>
            <person name="McGregor P.A."/>
            <person name="Hong C."/>
            <person name="Park K.H."/>
            <person name="Akmal A."/>
            <person name="Feldman A."/>
            <person name="Lin J.S."/>
            <person name="Chang W.E."/>
            <person name="Higgs B.W."/>
            <person name="Demirev P."/>
            <person name="Lindquist J."/>
            <person name="Liem A."/>
            <person name="Fochler E."/>
            <person name="Read T.D."/>
            <person name="Tapia R."/>
            <person name="Johnson S."/>
            <person name="Bishop-Lilly K.A."/>
            <person name="Detter C."/>
            <person name="Han C."/>
            <person name="Sozhamannan S."/>
            <person name="Rosenzweig C.N."/>
            <person name="Skowronski E.W."/>
        </authorList>
    </citation>
    <scope>NUCLEOTIDE SEQUENCE [LARGE SCALE GENOMIC DNA]</scope>
    <source>
        <strain evidence="8 9">GYP-17</strain>
    </source>
</reference>
<sequence length="242" mass="27223">MLELELMVRGLDDAAAMADLPAIKEMTFDDDEMTSQLYMLGAYLGMQILLIDNMLQDYDKGLNGRIVAIGFWDALNDESRMDDDGITEQWEEIRRILTESVPETEQVLSENHARGLAYLEENIEREGVMVTPSGLQFEVLREGDGPAPGPTDIVEVHYAGTLVTGEEFDSSYERGETIRFPVNRVIPGWTEGLQLMQVGAKYRFVIPQELAYGDSQRGPLIEPYSVLIFEVELIDVIPARVD</sequence>
<dbReference type="EMBL" id="PIPM01000004">
    <property type="protein sequence ID" value="RUO34296.1"/>
    <property type="molecule type" value="Genomic_DNA"/>
</dbReference>
<dbReference type="Pfam" id="PF01346">
    <property type="entry name" value="FKBP_N"/>
    <property type="match status" value="1"/>
</dbReference>
<dbReference type="Proteomes" id="UP000288405">
    <property type="component" value="Unassembled WGS sequence"/>
</dbReference>
<dbReference type="Gene3D" id="1.10.287.460">
    <property type="entry name" value="Peptidyl-prolyl cis-trans isomerase, FKBP-type, N-terminal domain"/>
    <property type="match status" value="1"/>
</dbReference>
<organism evidence="8 9">
    <name type="scientific">Aliidiomarina sanyensis</name>
    <dbReference type="NCBI Taxonomy" id="1249555"/>
    <lineage>
        <taxon>Bacteria</taxon>
        <taxon>Pseudomonadati</taxon>
        <taxon>Pseudomonadota</taxon>
        <taxon>Gammaproteobacteria</taxon>
        <taxon>Alteromonadales</taxon>
        <taxon>Idiomarinaceae</taxon>
        <taxon>Aliidiomarina</taxon>
    </lineage>
</organism>
<dbReference type="PROSITE" id="PS50059">
    <property type="entry name" value="FKBP_PPIASE"/>
    <property type="match status" value="1"/>
</dbReference>
<evidence type="ECO:0000259" key="7">
    <source>
        <dbReference type="PROSITE" id="PS50059"/>
    </source>
</evidence>
<dbReference type="PANTHER" id="PTHR43811">
    <property type="entry name" value="FKBP-TYPE PEPTIDYL-PROLYL CIS-TRANS ISOMERASE FKPA"/>
    <property type="match status" value="1"/>
</dbReference>
<feature type="domain" description="PPIase FKBP-type" evidence="7">
    <location>
        <begin position="151"/>
        <end position="237"/>
    </location>
</feature>
<dbReference type="InterPro" id="IPR036944">
    <property type="entry name" value="PPIase_FKBP_N_sf"/>
</dbReference>